<proteinExistence type="predicted"/>
<gene>
    <name evidence="1" type="ORF">CSKR_112117</name>
</gene>
<evidence type="ECO:0000313" key="1">
    <source>
        <dbReference type="EMBL" id="KAG5448275.1"/>
    </source>
</evidence>
<reference evidence="1 2" key="1">
    <citation type="journal article" date="2018" name="Biotechnol. Adv.">
        <title>Improved genomic resources and new bioinformatic workflow for the carcinogenic parasite Clonorchis sinensis: Biotechnological implications.</title>
        <authorList>
            <person name="Wang D."/>
            <person name="Korhonen P.K."/>
            <person name="Gasser R.B."/>
            <person name="Young N.D."/>
        </authorList>
    </citation>
    <scope>NUCLEOTIDE SEQUENCE [LARGE SCALE GENOMIC DNA]</scope>
    <source>
        <strain evidence="1">Cs-k2</strain>
    </source>
</reference>
<dbReference type="InParanoid" id="A0A3R7EL34"/>
<protein>
    <submittedName>
        <fullName evidence="1">Uncharacterized protein</fullName>
    </submittedName>
</protein>
<reference evidence="1 2" key="2">
    <citation type="journal article" date="2021" name="Genomics">
        <title>High-quality reference genome for Clonorchis sinensis.</title>
        <authorList>
            <person name="Young N.D."/>
            <person name="Stroehlein A.J."/>
            <person name="Kinkar L."/>
            <person name="Wang T."/>
            <person name="Sohn W.M."/>
            <person name="Chang B.C.H."/>
            <person name="Kaur P."/>
            <person name="Weisz D."/>
            <person name="Dudchenko O."/>
            <person name="Aiden E.L."/>
            <person name="Korhonen P.K."/>
            <person name="Gasser R.B."/>
        </authorList>
    </citation>
    <scope>NUCLEOTIDE SEQUENCE [LARGE SCALE GENOMIC DNA]</scope>
    <source>
        <strain evidence="1">Cs-k2</strain>
    </source>
</reference>
<accession>A0A3R7EL34</accession>
<dbReference type="EMBL" id="NIRI02000042">
    <property type="protein sequence ID" value="KAG5448275.1"/>
    <property type="molecule type" value="Genomic_DNA"/>
</dbReference>
<keyword evidence="2" id="KW-1185">Reference proteome</keyword>
<dbReference type="AlphaFoldDB" id="A0A3R7EL34"/>
<dbReference type="Proteomes" id="UP000286415">
    <property type="component" value="Unassembled WGS sequence"/>
</dbReference>
<organism evidence="1 2">
    <name type="scientific">Clonorchis sinensis</name>
    <name type="common">Chinese liver fluke</name>
    <dbReference type="NCBI Taxonomy" id="79923"/>
    <lineage>
        <taxon>Eukaryota</taxon>
        <taxon>Metazoa</taxon>
        <taxon>Spiralia</taxon>
        <taxon>Lophotrochozoa</taxon>
        <taxon>Platyhelminthes</taxon>
        <taxon>Trematoda</taxon>
        <taxon>Digenea</taxon>
        <taxon>Opisthorchiida</taxon>
        <taxon>Opisthorchiata</taxon>
        <taxon>Opisthorchiidae</taxon>
        <taxon>Clonorchis</taxon>
    </lineage>
</organism>
<comment type="caution">
    <text evidence="1">The sequence shown here is derived from an EMBL/GenBank/DDBJ whole genome shotgun (WGS) entry which is preliminary data.</text>
</comment>
<name>A0A3R7EL34_CLOSI</name>
<sequence>MNRLGRYNSMSLEFNFEFVAHSNGGALYSASHFICTISRDTISDTFMELFEKMTYVLFQFGPTERHAIDLANIHPVRITVPGHKSTVCSTTVNTVLLAVGLENIENHLHRYSAENFWDRKSHSSSMIGDIAVVRGSNLTSDSRFSLSRLGQPDSTPALVPPLGGMIVKHREGATTE</sequence>
<evidence type="ECO:0000313" key="2">
    <source>
        <dbReference type="Proteomes" id="UP000286415"/>
    </source>
</evidence>